<dbReference type="GeneID" id="19276893"/>
<dbReference type="EMBL" id="KI912117">
    <property type="protein sequence ID" value="ETS76493.1"/>
    <property type="molecule type" value="Genomic_DNA"/>
</dbReference>
<dbReference type="OMA" id="WARDSEQ"/>
<proteinExistence type="predicted"/>
<dbReference type="KEGG" id="pfy:PFICI_11880"/>
<dbReference type="HOGENOM" id="CLU_054614_0_0_1"/>
<gene>
    <name evidence="1" type="ORF">PFICI_11880</name>
</gene>
<dbReference type="eggNOG" id="ENOG502T3E5">
    <property type="taxonomic scope" value="Eukaryota"/>
</dbReference>
<dbReference type="RefSeq" id="XP_007838652.1">
    <property type="nucleotide sequence ID" value="XM_007840461.1"/>
</dbReference>
<dbReference type="Proteomes" id="UP000030651">
    <property type="component" value="Unassembled WGS sequence"/>
</dbReference>
<evidence type="ECO:0000313" key="1">
    <source>
        <dbReference type="EMBL" id="ETS76493.1"/>
    </source>
</evidence>
<protein>
    <submittedName>
        <fullName evidence="1">Uncharacterized protein</fullName>
    </submittedName>
</protein>
<reference evidence="2" key="1">
    <citation type="journal article" date="2015" name="BMC Genomics">
        <title>Genomic and transcriptomic analysis of the endophytic fungus Pestalotiopsis fici reveals its lifestyle and high potential for synthesis of natural products.</title>
        <authorList>
            <person name="Wang X."/>
            <person name="Zhang X."/>
            <person name="Liu L."/>
            <person name="Xiang M."/>
            <person name="Wang W."/>
            <person name="Sun X."/>
            <person name="Che Y."/>
            <person name="Guo L."/>
            <person name="Liu G."/>
            <person name="Guo L."/>
            <person name="Wang C."/>
            <person name="Yin W.B."/>
            <person name="Stadler M."/>
            <person name="Zhang X."/>
            <person name="Liu X."/>
        </authorList>
    </citation>
    <scope>NUCLEOTIDE SEQUENCE [LARGE SCALE GENOMIC DNA]</scope>
    <source>
        <strain evidence="2">W106-1 / CGMCC3.15140</strain>
    </source>
</reference>
<dbReference type="InParanoid" id="W3WRK9"/>
<accession>W3WRK9</accession>
<name>W3WRK9_PESFW</name>
<organism evidence="1 2">
    <name type="scientific">Pestalotiopsis fici (strain W106-1 / CGMCC3.15140)</name>
    <dbReference type="NCBI Taxonomy" id="1229662"/>
    <lineage>
        <taxon>Eukaryota</taxon>
        <taxon>Fungi</taxon>
        <taxon>Dikarya</taxon>
        <taxon>Ascomycota</taxon>
        <taxon>Pezizomycotina</taxon>
        <taxon>Sordariomycetes</taxon>
        <taxon>Xylariomycetidae</taxon>
        <taxon>Amphisphaeriales</taxon>
        <taxon>Sporocadaceae</taxon>
        <taxon>Pestalotiopsis</taxon>
    </lineage>
</organism>
<dbReference type="OrthoDB" id="5343383at2759"/>
<keyword evidence="2" id="KW-1185">Reference proteome</keyword>
<evidence type="ECO:0000313" key="2">
    <source>
        <dbReference type="Proteomes" id="UP000030651"/>
    </source>
</evidence>
<sequence>MGAYDENTITQLVTEIYQLQIKLCAIEADQVAFPPDGGHDINVELCESLHYSPAVISLMKKLPYPKKREMQLDISLLPQGFPLVYTDDLDIELGRDPQNAPSGGLEPLRLDFLLPQDVALTLMYTRDGVSHILDTQDGKLLPTPALACLSLMFQLGTIRLFRPQGYPPASEGYQYERPDDTFHYRNWPPQDAETYLRDLVNNIKTLKSIPCSLYPYYFDIDEPDVQSEMKEIIESYGWPDQFRRDEWKSRMEEHWQDTM</sequence>
<dbReference type="AlphaFoldDB" id="W3WRK9"/>